<feature type="binding site" evidence="6">
    <location>
        <position position="328"/>
    </location>
    <ligand>
        <name>substrate</name>
    </ligand>
</feature>
<dbReference type="GO" id="GO:0004760">
    <property type="term" value="F:L-serine-pyruvate transaminase activity"/>
    <property type="evidence" value="ECO:0007669"/>
    <property type="project" value="UniProtKB-EC"/>
</dbReference>
<evidence type="ECO:0000256" key="3">
    <source>
        <dbReference type="ARBA" id="ARBA00022576"/>
    </source>
</evidence>
<evidence type="ECO:0000256" key="2">
    <source>
        <dbReference type="ARBA" id="ARBA00009236"/>
    </source>
</evidence>
<dbReference type="Gene3D" id="3.90.1150.10">
    <property type="entry name" value="Aspartate Aminotransferase, domain 1"/>
    <property type="match status" value="1"/>
</dbReference>
<dbReference type="STRING" id="862517.HMPREF9225_0395"/>
<dbReference type="GO" id="GO:0008453">
    <property type="term" value="F:alanine-glyoxylate transaminase activity"/>
    <property type="evidence" value="ECO:0007669"/>
    <property type="project" value="TreeGrafter"/>
</dbReference>
<evidence type="ECO:0000256" key="1">
    <source>
        <dbReference type="ARBA" id="ARBA00001933"/>
    </source>
</evidence>
<comment type="caution">
    <text evidence="11">The sequence shown here is derived from an EMBL/GenBank/DDBJ whole genome shotgun (WGS) entry which is preliminary data.</text>
</comment>
<accession>E0NJQ6</accession>
<dbReference type="SUPFAM" id="SSF53383">
    <property type="entry name" value="PLP-dependent transferases"/>
    <property type="match status" value="1"/>
</dbReference>
<dbReference type="InterPro" id="IPR000192">
    <property type="entry name" value="Aminotrans_V_dom"/>
</dbReference>
<evidence type="ECO:0000256" key="4">
    <source>
        <dbReference type="ARBA" id="ARBA00022679"/>
    </source>
</evidence>
<dbReference type="HOGENOM" id="CLU_027686_0_1_9"/>
<feature type="domain" description="Aminotransferase class V" evidence="10">
    <location>
        <begin position="5"/>
        <end position="319"/>
    </location>
</feature>
<protein>
    <submittedName>
        <fullName evidence="11">Aminotransferase, class V</fullName>
        <ecNumber evidence="11">2.6.1.51</ecNumber>
    </submittedName>
</protein>
<evidence type="ECO:0000256" key="5">
    <source>
        <dbReference type="ARBA" id="ARBA00022898"/>
    </source>
</evidence>
<keyword evidence="12" id="KW-1185">Reference proteome</keyword>
<dbReference type="InterPro" id="IPR015422">
    <property type="entry name" value="PyrdxlP-dep_Trfase_small"/>
</dbReference>
<dbReference type="OrthoDB" id="389074at2"/>
<evidence type="ECO:0000256" key="7">
    <source>
        <dbReference type="PIRSR" id="PIRSR000524-50"/>
    </source>
</evidence>
<comment type="similarity">
    <text evidence="2 8">Belongs to the class-V pyridoxal-phosphate-dependent aminotransferase family.</text>
</comment>
<keyword evidence="4 11" id="KW-0808">Transferase</keyword>
<dbReference type="EMBL" id="AEEH01000018">
    <property type="protein sequence ID" value="EFM26076.1"/>
    <property type="molecule type" value="Genomic_DNA"/>
</dbReference>
<dbReference type="InterPro" id="IPR020578">
    <property type="entry name" value="Aminotrans_V_PyrdxlP_BS"/>
</dbReference>
<dbReference type="PROSITE" id="PS00595">
    <property type="entry name" value="AA_TRANSFER_CLASS_5"/>
    <property type="match status" value="1"/>
</dbReference>
<dbReference type="PANTHER" id="PTHR21152">
    <property type="entry name" value="AMINOTRANSFERASE CLASS V"/>
    <property type="match status" value="1"/>
</dbReference>
<evidence type="ECO:0000259" key="10">
    <source>
        <dbReference type="Pfam" id="PF00266"/>
    </source>
</evidence>
<evidence type="ECO:0000256" key="6">
    <source>
        <dbReference type="PIRSR" id="PIRSR000524-1"/>
    </source>
</evidence>
<dbReference type="Pfam" id="PF00266">
    <property type="entry name" value="Aminotran_5"/>
    <property type="match status" value="1"/>
</dbReference>
<proteinExistence type="inferred from homology"/>
<dbReference type="InterPro" id="IPR015421">
    <property type="entry name" value="PyrdxlP-dep_Trfase_major"/>
</dbReference>
<name>E0NJQ6_9FIRM</name>
<dbReference type="Proteomes" id="UP000003280">
    <property type="component" value="Unassembled WGS sequence"/>
</dbReference>
<sequence length="373" mass="42025">MKILSAGPTSISKEVMAEMGKIHTNPDLDPNYTQFHRNVEKKIAKILNTEQTTFLMLGEAIMGLEAAVINIVNRGDRVLVLHNGYFGKGFSEYVENVGATPVELKFDYRRGIDIEKLREYLEKDSDFKAATFVHCETPFGITNDIEKIGKLLNSYNILSIVDSVSGIGGEYIDFDEFKIDVLIGGSQKVLSAPTGLTTITLSERAKDEIAKKKVESYYLNFKNFYDYKDAAFAFPYTMNENLVHAMDVAVDKVLEKDTVALHRKYAQATRIAVEKAGLELYAKDYFANTVTTVLLPEGFDALKLLEKMRERGIIISGGMADILHSAFRIGHMGNNIDFDDFKEMFRNLDEVLKEMKVPMKGSLEEEFVKAIEK</sequence>
<keyword evidence="3 11" id="KW-0032">Aminotransferase</keyword>
<dbReference type="eggNOG" id="COG0075">
    <property type="taxonomic scope" value="Bacteria"/>
</dbReference>
<dbReference type="InterPro" id="IPR024169">
    <property type="entry name" value="SP_NH2Trfase/AEP_transaminase"/>
</dbReference>
<evidence type="ECO:0000313" key="12">
    <source>
        <dbReference type="Proteomes" id="UP000003280"/>
    </source>
</evidence>
<dbReference type="GO" id="GO:0019265">
    <property type="term" value="P:glycine biosynthetic process, by transamination of glyoxylate"/>
    <property type="evidence" value="ECO:0007669"/>
    <property type="project" value="TreeGrafter"/>
</dbReference>
<dbReference type="InterPro" id="IPR015424">
    <property type="entry name" value="PyrdxlP-dep_Trfase"/>
</dbReference>
<comment type="cofactor">
    <cofactor evidence="1 7 9">
        <name>pyridoxal 5'-phosphate</name>
        <dbReference type="ChEBI" id="CHEBI:597326"/>
    </cofactor>
</comment>
<evidence type="ECO:0000313" key="11">
    <source>
        <dbReference type="EMBL" id="EFM26076.1"/>
    </source>
</evidence>
<evidence type="ECO:0000256" key="8">
    <source>
        <dbReference type="RuleBase" id="RU004075"/>
    </source>
</evidence>
<organism evidence="11 12">
    <name type="scientific">Peptoniphilus duerdenii ATCC BAA-1640</name>
    <dbReference type="NCBI Taxonomy" id="862517"/>
    <lineage>
        <taxon>Bacteria</taxon>
        <taxon>Bacillati</taxon>
        <taxon>Bacillota</taxon>
        <taxon>Tissierellia</taxon>
        <taxon>Tissierellales</taxon>
        <taxon>Peptoniphilaceae</taxon>
        <taxon>Peptoniphilus</taxon>
    </lineage>
</organism>
<dbReference type="AlphaFoldDB" id="E0NJQ6"/>
<keyword evidence="5 7" id="KW-0663">Pyridoxal phosphate</keyword>
<dbReference type="RefSeq" id="WP_008901231.1">
    <property type="nucleotide sequence ID" value="NZ_GL397071.1"/>
</dbReference>
<gene>
    <name evidence="11" type="ORF">HMPREF9225_0395</name>
</gene>
<evidence type="ECO:0000256" key="9">
    <source>
        <dbReference type="RuleBase" id="RU004504"/>
    </source>
</evidence>
<feature type="modified residue" description="N6-(pyridoxal phosphate)lysine" evidence="7">
    <location>
        <position position="188"/>
    </location>
</feature>
<dbReference type="EC" id="2.6.1.51" evidence="11"/>
<dbReference type="Gene3D" id="3.40.640.10">
    <property type="entry name" value="Type I PLP-dependent aspartate aminotransferase-like (Major domain)"/>
    <property type="match status" value="1"/>
</dbReference>
<reference evidence="11 12" key="1">
    <citation type="submission" date="2010-07" db="EMBL/GenBank/DDBJ databases">
        <authorList>
            <person name="Muzny D."/>
            <person name="Qin X."/>
            <person name="Deng J."/>
            <person name="Jiang H."/>
            <person name="Liu Y."/>
            <person name="Qu J."/>
            <person name="Song X.-Z."/>
            <person name="Zhang L."/>
            <person name="Thornton R."/>
            <person name="Coyle M."/>
            <person name="Francisco L."/>
            <person name="Jackson L."/>
            <person name="Javaid M."/>
            <person name="Korchina V."/>
            <person name="Kovar C."/>
            <person name="Mata R."/>
            <person name="Mathew T."/>
            <person name="Ngo R."/>
            <person name="Nguyen L."/>
            <person name="Nguyen N."/>
            <person name="Okwuonu G."/>
            <person name="Ongeri F."/>
            <person name="Pham C."/>
            <person name="Simmons D."/>
            <person name="Wilczek-Boney K."/>
            <person name="Hale W."/>
            <person name="Jakkamsetti A."/>
            <person name="Pham P."/>
            <person name="Ruth R."/>
            <person name="San Lucas F."/>
            <person name="Warren J."/>
            <person name="Zhang J."/>
            <person name="Zhao Z."/>
            <person name="Zhou C."/>
            <person name="Zhu D."/>
            <person name="Lee S."/>
            <person name="Bess C."/>
            <person name="Blankenburg K."/>
            <person name="Forbes L."/>
            <person name="Fu Q."/>
            <person name="Gubbala S."/>
            <person name="Hirani K."/>
            <person name="Jayaseelan J.C."/>
            <person name="Lara F."/>
            <person name="Munidasa M."/>
            <person name="Palculict T."/>
            <person name="Patil S."/>
            <person name="Pu L.-L."/>
            <person name="Saada N."/>
            <person name="Tang L."/>
            <person name="Weissenberger G."/>
            <person name="Zhu Y."/>
            <person name="Hemphill L."/>
            <person name="Shang Y."/>
            <person name="Youmans B."/>
            <person name="Ayvaz T."/>
            <person name="Ross M."/>
            <person name="Santibanez J."/>
            <person name="Aqrawi P."/>
            <person name="Gross S."/>
            <person name="Joshi V."/>
            <person name="Fowler G."/>
            <person name="Nazareth L."/>
            <person name="Reid J."/>
            <person name="Worley K."/>
            <person name="Petrosino J."/>
            <person name="Highlander S."/>
            <person name="Gibbs R."/>
        </authorList>
    </citation>
    <scope>NUCLEOTIDE SEQUENCE [LARGE SCALE GENOMIC DNA]</scope>
    <source>
        <strain evidence="11 12">ATCC BAA-1640</strain>
    </source>
</reference>
<dbReference type="PANTHER" id="PTHR21152:SF24">
    <property type="entry name" value="ALANINE--GLYOXYLATE AMINOTRANSFERASE 1"/>
    <property type="match status" value="1"/>
</dbReference>
<dbReference type="PIRSF" id="PIRSF000524">
    <property type="entry name" value="SPT"/>
    <property type="match status" value="1"/>
</dbReference>